<dbReference type="Pfam" id="PF00389">
    <property type="entry name" value="2-Hacid_dh"/>
    <property type="match status" value="1"/>
</dbReference>
<keyword evidence="7" id="KW-1185">Reference proteome</keyword>
<dbReference type="GO" id="GO:0030267">
    <property type="term" value="F:glyoxylate reductase (NADPH) activity"/>
    <property type="evidence" value="ECO:0007669"/>
    <property type="project" value="TreeGrafter"/>
</dbReference>
<dbReference type="InterPro" id="IPR006139">
    <property type="entry name" value="D-isomer_2_OHA_DH_cat_dom"/>
</dbReference>
<dbReference type="Proteomes" id="UP000320314">
    <property type="component" value="Unassembled WGS sequence"/>
</dbReference>
<dbReference type="RefSeq" id="WP_141167066.1">
    <property type="nucleotide sequence ID" value="NZ_VHLH01000019.1"/>
</dbReference>
<dbReference type="InterPro" id="IPR036291">
    <property type="entry name" value="NAD(P)-bd_dom_sf"/>
</dbReference>
<dbReference type="InterPro" id="IPR006140">
    <property type="entry name" value="D-isomer_DH_NAD-bd"/>
</dbReference>
<evidence type="ECO:0000256" key="2">
    <source>
        <dbReference type="ARBA" id="ARBA00023027"/>
    </source>
</evidence>
<dbReference type="InterPro" id="IPR050223">
    <property type="entry name" value="D-isomer_2-hydroxyacid_DH"/>
</dbReference>
<comment type="caution">
    <text evidence="6">The sequence shown here is derived from an EMBL/GenBank/DDBJ whole genome shotgun (WGS) entry which is preliminary data.</text>
</comment>
<dbReference type="SUPFAM" id="SSF52283">
    <property type="entry name" value="Formate/glycerate dehydrogenase catalytic domain-like"/>
    <property type="match status" value="1"/>
</dbReference>
<dbReference type="Pfam" id="PF02826">
    <property type="entry name" value="2-Hacid_dh_C"/>
    <property type="match status" value="1"/>
</dbReference>
<dbReference type="GO" id="GO:0051287">
    <property type="term" value="F:NAD binding"/>
    <property type="evidence" value="ECO:0007669"/>
    <property type="project" value="InterPro"/>
</dbReference>
<accession>A0A506U372</accession>
<sequence length="318" mass="33749">MTDGSKNETAGKPGLLLMSSNWESFLDGALDDRFEIVRLWQAEDSQELLAERGHEIVATLTTRMDASLLDKLANLRLIAVPGAGYENVPVEAARKRGITIANAGDTHSADVADHAVALTLSAIHHLPDMQAHVSSGAWRAGRSIGRRHAMSAQRFGIVGLGNIGTAIANRLDAFGGEIAWWGPRDKPASWPRRESLADLARWSTVLIVATRGDTDGLIDADVIDAVGSQGTIVNIARGSVIDEDALIAALTAGRLGGAALDVFAEEPTPSDRWRDVPNVILTPHVAGVSDESMTHLREAAIRNLSTVLDGGAVVNEIG</sequence>
<dbReference type="PANTHER" id="PTHR10996:SF178">
    <property type="entry name" value="2-HYDROXYACID DEHYDROGENASE YGL185C-RELATED"/>
    <property type="match status" value="1"/>
</dbReference>
<name>A0A506U372_9HYPH</name>
<dbReference type="OrthoDB" id="9793626at2"/>
<evidence type="ECO:0000313" key="6">
    <source>
        <dbReference type="EMBL" id="TPW27721.1"/>
    </source>
</evidence>
<dbReference type="SUPFAM" id="SSF51735">
    <property type="entry name" value="NAD(P)-binding Rossmann-fold domains"/>
    <property type="match status" value="1"/>
</dbReference>
<dbReference type="AlphaFoldDB" id="A0A506U372"/>
<gene>
    <name evidence="6" type="ORF">FJU11_10795</name>
</gene>
<comment type="similarity">
    <text evidence="3">Belongs to the D-isomer specific 2-hydroxyacid dehydrogenase family.</text>
</comment>
<dbReference type="PANTHER" id="PTHR10996">
    <property type="entry name" value="2-HYDROXYACID DEHYDROGENASE-RELATED"/>
    <property type="match status" value="1"/>
</dbReference>
<dbReference type="Gene3D" id="3.40.50.720">
    <property type="entry name" value="NAD(P)-binding Rossmann-like Domain"/>
    <property type="match status" value="2"/>
</dbReference>
<reference evidence="6 7" key="1">
    <citation type="submission" date="2019-06" db="EMBL/GenBank/DDBJ databases">
        <authorList>
            <person name="Li M."/>
        </authorList>
    </citation>
    <scope>NUCLEOTIDE SEQUENCE [LARGE SCALE GENOMIC DNA]</scope>
    <source>
        <strain evidence="6 7">BGMRC6574</strain>
    </source>
</reference>
<evidence type="ECO:0000259" key="4">
    <source>
        <dbReference type="Pfam" id="PF00389"/>
    </source>
</evidence>
<dbReference type="GO" id="GO:0016618">
    <property type="term" value="F:hydroxypyruvate reductase [NAD(P)H] activity"/>
    <property type="evidence" value="ECO:0007669"/>
    <property type="project" value="TreeGrafter"/>
</dbReference>
<dbReference type="EMBL" id="VHLH01000019">
    <property type="protein sequence ID" value="TPW27721.1"/>
    <property type="molecule type" value="Genomic_DNA"/>
</dbReference>
<feature type="domain" description="D-isomer specific 2-hydroxyacid dehydrogenase NAD-binding" evidence="5">
    <location>
        <begin position="116"/>
        <end position="286"/>
    </location>
</feature>
<evidence type="ECO:0000256" key="1">
    <source>
        <dbReference type="ARBA" id="ARBA00023002"/>
    </source>
</evidence>
<evidence type="ECO:0000313" key="7">
    <source>
        <dbReference type="Proteomes" id="UP000320314"/>
    </source>
</evidence>
<evidence type="ECO:0000256" key="3">
    <source>
        <dbReference type="RuleBase" id="RU003719"/>
    </source>
</evidence>
<evidence type="ECO:0000259" key="5">
    <source>
        <dbReference type="Pfam" id="PF02826"/>
    </source>
</evidence>
<keyword evidence="2" id="KW-0520">NAD</keyword>
<dbReference type="GO" id="GO:0005829">
    <property type="term" value="C:cytosol"/>
    <property type="evidence" value="ECO:0007669"/>
    <property type="project" value="TreeGrafter"/>
</dbReference>
<organism evidence="6 7">
    <name type="scientific">Pararhizobium mangrovi</name>
    <dbReference type="NCBI Taxonomy" id="2590452"/>
    <lineage>
        <taxon>Bacteria</taxon>
        <taxon>Pseudomonadati</taxon>
        <taxon>Pseudomonadota</taxon>
        <taxon>Alphaproteobacteria</taxon>
        <taxon>Hyphomicrobiales</taxon>
        <taxon>Rhizobiaceae</taxon>
        <taxon>Rhizobium/Agrobacterium group</taxon>
        <taxon>Pararhizobium</taxon>
    </lineage>
</organism>
<proteinExistence type="inferred from homology"/>
<feature type="domain" description="D-isomer specific 2-hydroxyacid dehydrogenase catalytic" evidence="4">
    <location>
        <begin position="33"/>
        <end position="316"/>
    </location>
</feature>
<protein>
    <submittedName>
        <fullName evidence="6">2-hydroxyacid dehydrogenase</fullName>
    </submittedName>
</protein>
<keyword evidence="1 3" id="KW-0560">Oxidoreductase</keyword>